<proteinExistence type="inferred from homology"/>
<dbReference type="InterPro" id="IPR005801">
    <property type="entry name" value="ADC_synthase"/>
</dbReference>
<evidence type="ECO:0000313" key="8">
    <source>
        <dbReference type="EMBL" id="AIF83845.1"/>
    </source>
</evidence>
<keyword evidence="4" id="KW-0822">Tryptophan biosynthesis</keyword>
<dbReference type="PRINTS" id="PR00095">
    <property type="entry name" value="ANTSNTHASEI"/>
</dbReference>
<dbReference type="GO" id="GO:0000162">
    <property type="term" value="P:L-tryptophan biosynthetic process"/>
    <property type="evidence" value="ECO:0007669"/>
    <property type="project" value="UniProtKB-UniPathway"/>
</dbReference>
<keyword evidence="4" id="KW-0057">Aromatic amino acid biosynthesis</keyword>
<organism evidence="8 9">
    <name type="scientific">Candidatus Nitrososphaera evergladensis SR1</name>
    <dbReference type="NCBI Taxonomy" id="1459636"/>
    <lineage>
        <taxon>Archaea</taxon>
        <taxon>Nitrososphaerota</taxon>
        <taxon>Nitrososphaeria</taxon>
        <taxon>Nitrososphaerales</taxon>
        <taxon>Nitrososphaeraceae</taxon>
        <taxon>Nitrososphaera</taxon>
    </lineage>
</organism>
<reference evidence="8 9" key="1">
    <citation type="journal article" date="2014" name="PLoS ONE">
        <title>Genome Sequence of Candidatus Nitrososphaera evergladensis from Group I.1b Enriched from Everglades Soil Reveals Novel Genomic Features of the Ammonia-Oxidizing Archaea.</title>
        <authorList>
            <person name="Zhalnina K.V."/>
            <person name="Dias R."/>
            <person name="Leonard M.T."/>
            <person name="Dorr de Quadros P."/>
            <person name="Camargo F.A."/>
            <person name="Drew J.C."/>
            <person name="Farmerie W.G."/>
            <person name="Daroub S.H."/>
            <person name="Triplett E.W."/>
        </authorList>
    </citation>
    <scope>NUCLEOTIDE SEQUENCE [LARGE SCALE GENOMIC DNA]</scope>
    <source>
        <strain evidence="8 9">SR1</strain>
    </source>
</reference>
<dbReference type="EMBL" id="CP007174">
    <property type="protein sequence ID" value="AIF83845.1"/>
    <property type="molecule type" value="Genomic_DNA"/>
</dbReference>
<protein>
    <recommendedName>
        <fullName evidence="3">anthranilate synthase</fullName>
        <ecNumber evidence="3">4.1.3.27</ecNumber>
    </recommendedName>
</protein>
<evidence type="ECO:0000259" key="6">
    <source>
        <dbReference type="Pfam" id="PF00425"/>
    </source>
</evidence>
<dbReference type="InterPro" id="IPR006805">
    <property type="entry name" value="Anth_synth_I_N"/>
</dbReference>
<gene>
    <name evidence="8" type="ORF">NTE_01784</name>
</gene>
<dbReference type="EC" id="4.1.3.27" evidence="3"/>
<dbReference type="SUPFAM" id="SSF56322">
    <property type="entry name" value="ADC synthase"/>
    <property type="match status" value="1"/>
</dbReference>
<comment type="pathway">
    <text evidence="1">Amino-acid biosynthesis; L-tryptophan biosynthesis; L-tryptophan from chorismate: step 1/5.</text>
</comment>
<comment type="similarity">
    <text evidence="2">Belongs to the anthranilate synthase component I family.</text>
</comment>
<dbReference type="InterPro" id="IPR019999">
    <property type="entry name" value="Anth_synth_I-like"/>
</dbReference>
<dbReference type="HOGENOM" id="CLU_006493_9_3_2"/>
<dbReference type="Pfam" id="PF00425">
    <property type="entry name" value="Chorismate_bind"/>
    <property type="match status" value="1"/>
</dbReference>
<sequence length="453" mass="51313">MGGKIRIEPLAATEDQFTLFKKLYSSSDRAFILESLIGPKELAEMSVIGFDPEVTVTCDSETFTVERRGRIKKQKVREPLSQLRQLVPEVKDGTFRYIGGAVGYISYDAIRFWESLPVDKRKGKNTFPMMEFGIYTDGILYNHMENRAYYFYLGKSRLKEIECLLSKPPAKSPPFTHTAPRRNMTKEHFAGMVRKAKKYVYDGDTFQVVLAKNIKFGVSGDMLRFYEALREVNPSPYMYFMKMGKRCIIGSSPEMLVRVTKGHVETFPIAGTRPIVEDEKKNEEMRQDLLKDEKELAEHTMLVDLARNDIGRVCRYGTVKVDELMTVKRFSHVQHIVSHVAGNLQESYDSYDALRAVFPAGTVSGAPKVRAMEIINELEPDLRGPYAGALGYFSFNGSCDFAITIRSLFVDGNKAYIQSGAGIVMDSDPEKEWDETEHKANALLSALRKAAKN</sequence>
<keyword evidence="9" id="KW-1185">Reference proteome</keyword>
<dbReference type="UniPathway" id="UPA00035">
    <property type="reaction ID" value="UER00040"/>
</dbReference>
<evidence type="ECO:0000256" key="1">
    <source>
        <dbReference type="ARBA" id="ARBA00004873"/>
    </source>
</evidence>
<evidence type="ECO:0000259" key="7">
    <source>
        <dbReference type="Pfam" id="PF04715"/>
    </source>
</evidence>
<dbReference type="AlphaFoldDB" id="A0A075MRX0"/>
<comment type="catalytic activity">
    <reaction evidence="5">
        <text>chorismate + L-glutamine = anthranilate + pyruvate + L-glutamate + H(+)</text>
        <dbReference type="Rhea" id="RHEA:21732"/>
        <dbReference type="ChEBI" id="CHEBI:15361"/>
        <dbReference type="ChEBI" id="CHEBI:15378"/>
        <dbReference type="ChEBI" id="CHEBI:16567"/>
        <dbReference type="ChEBI" id="CHEBI:29748"/>
        <dbReference type="ChEBI" id="CHEBI:29985"/>
        <dbReference type="ChEBI" id="CHEBI:58359"/>
        <dbReference type="EC" id="4.1.3.27"/>
    </reaction>
</comment>
<keyword evidence="4" id="KW-0028">Amino-acid biosynthesis</keyword>
<evidence type="ECO:0000256" key="2">
    <source>
        <dbReference type="ARBA" id="ARBA00009562"/>
    </source>
</evidence>
<dbReference type="Pfam" id="PF04715">
    <property type="entry name" value="Anth_synt_I_N"/>
    <property type="match status" value="1"/>
</dbReference>
<dbReference type="PANTHER" id="PTHR11236">
    <property type="entry name" value="AMINOBENZOATE/ANTHRANILATE SYNTHASE"/>
    <property type="match status" value="1"/>
</dbReference>
<dbReference type="STRING" id="1459636.NTE_01784"/>
<dbReference type="Proteomes" id="UP000028194">
    <property type="component" value="Chromosome"/>
</dbReference>
<evidence type="ECO:0000256" key="3">
    <source>
        <dbReference type="ARBA" id="ARBA00012266"/>
    </source>
</evidence>
<dbReference type="PANTHER" id="PTHR11236:SF9">
    <property type="entry name" value="ANTHRANILATE SYNTHASE COMPONENT 1"/>
    <property type="match status" value="1"/>
</dbReference>
<feature type="domain" description="Anthranilate synthase component I N-terminal" evidence="7">
    <location>
        <begin position="17"/>
        <end position="149"/>
    </location>
</feature>
<dbReference type="InterPro" id="IPR015890">
    <property type="entry name" value="Chorismate_C"/>
</dbReference>
<dbReference type="eggNOG" id="arCOG02014">
    <property type="taxonomic scope" value="Archaea"/>
</dbReference>
<accession>A0A075MRX0</accession>
<evidence type="ECO:0000256" key="4">
    <source>
        <dbReference type="ARBA" id="ARBA00022822"/>
    </source>
</evidence>
<dbReference type="Gene3D" id="3.60.120.10">
    <property type="entry name" value="Anthranilate synthase"/>
    <property type="match status" value="1"/>
</dbReference>
<evidence type="ECO:0000313" key="9">
    <source>
        <dbReference type="Proteomes" id="UP000028194"/>
    </source>
</evidence>
<dbReference type="KEGG" id="nev:NTE_01784"/>
<evidence type="ECO:0000256" key="5">
    <source>
        <dbReference type="ARBA" id="ARBA00047683"/>
    </source>
</evidence>
<keyword evidence="8" id="KW-0456">Lyase</keyword>
<name>A0A075MRX0_9ARCH</name>
<feature type="domain" description="Chorismate-utilising enzyme C-terminal" evidence="6">
    <location>
        <begin position="186"/>
        <end position="439"/>
    </location>
</feature>
<dbReference type="GO" id="GO:0004049">
    <property type="term" value="F:anthranilate synthase activity"/>
    <property type="evidence" value="ECO:0007669"/>
    <property type="project" value="UniProtKB-EC"/>
</dbReference>